<organism evidence="15 16">
    <name type="scientific">Tigriopus californicus</name>
    <name type="common">Marine copepod</name>
    <dbReference type="NCBI Taxonomy" id="6832"/>
    <lineage>
        <taxon>Eukaryota</taxon>
        <taxon>Metazoa</taxon>
        <taxon>Ecdysozoa</taxon>
        <taxon>Arthropoda</taxon>
        <taxon>Crustacea</taxon>
        <taxon>Multicrustacea</taxon>
        <taxon>Hexanauplia</taxon>
        <taxon>Copepoda</taxon>
        <taxon>Harpacticoida</taxon>
        <taxon>Harpacticidae</taxon>
        <taxon>Tigriopus</taxon>
    </lineage>
</organism>
<evidence type="ECO:0000256" key="8">
    <source>
        <dbReference type="ARBA" id="ARBA00022964"/>
    </source>
</evidence>
<dbReference type="PANTHER" id="PTHR10730:SF45">
    <property type="entry name" value="PROCOLLAGEN-LYSINE,2-OXOGLUTARATE 5-DIOXYGENASE"/>
    <property type="match status" value="1"/>
</dbReference>
<dbReference type="GO" id="GO:0008475">
    <property type="term" value="F:procollagen-lysine 5-dioxygenase activity"/>
    <property type="evidence" value="ECO:0007669"/>
    <property type="project" value="UniProtKB-EC"/>
</dbReference>
<evidence type="ECO:0000259" key="14">
    <source>
        <dbReference type="PROSITE" id="PS51471"/>
    </source>
</evidence>
<dbReference type="Pfam" id="PF25342">
    <property type="entry name" value="GT_PLOD"/>
    <property type="match status" value="1"/>
</dbReference>
<name>A0A553N688_TIGCA</name>
<dbReference type="STRING" id="6832.A0A553N688"/>
<evidence type="ECO:0000256" key="1">
    <source>
        <dbReference type="ARBA" id="ARBA00001961"/>
    </source>
</evidence>
<comment type="cofactor">
    <cofactor evidence="1">
        <name>L-ascorbate</name>
        <dbReference type="ChEBI" id="CHEBI:38290"/>
    </cofactor>
</comment>
<proteinExistence type="predicted"/>
<dbReference type="GO" id="GO:0005506">
    <property type="term" value="F:iron ion binding"/>
    <property type="evidence" value="ECO:0007669"/>
    <property type="project" value="InterPro"/>
</dbReference>
<dbReference type="OMA" id="TDVACNH"/>
<dbReference type="InterPro" id="IPR057589">
    <property type="entry name" value="GT_PLOD"/>
</dbReference>
<dbReference type="EMBL" id="VCGU01000459">
    <property type="protein sequence ID" value="TRY60949.1"/>
    <property type="molecule type" value="Genomic_DNA"/>
</dbReference>
<dbReference type="InterPro" id="IPR005123">
    <property type="entry name" value="Oxoglu/Fe-dep_dioxygenase_dom"/>
</dbReference>
<gene>
    <name evidence="15" type="ORF">TCAL_11809</name>
</gene>
<dbReference type="SMART" id="SM00702">
    <property type="entry name" value="P4Hc"/>
    <property type="match status" value="1"/>
</dbReference>
<feature type="signal peptide" evidence="13">
    <location>
        <begin position="1"/>
        <end position="20"/>
    </location>
</feature>
<evidence type="ECO:0000313" key="16">
    <source>
        <dbReference type="Proteomes" id="UP000318571"/>
    </source>
</evidence>
<dbReference type="InterPro" id="IPR044861">
    <property type="entry name" value="IPNS-like_FE2OG_OXY"/>
</dbReference>
<keyword evidence="4" id="KW-0479">Metal-binding</keyword>
<accession>A0A553N688</accession>
<evidence type="ECO:0000256" key="9">
    <source>
        <dbReference type="ARBA" id="ARBA00023002"/>
    </source>
</evidence>
<dbReference type="Proteomes" id="UP000318571">
    <property type="component" value="Chromosome 8"/>
</dbReference>
<dbReference type="AlphaFoldDB" id="A0A553N688"/>
<dbReference type="PROSITE" id="PS51471">
    <property type="entry name" value="FE2OG_OXY"/>
    <property type="match status" value="1"/>
</dbReference>
<feature type="chain" id="PRO_5022246251" description="procollagen-lysine 5-dioxygenase" evidence="13">
    <location>
        <begin position="21"/>
        <end position="796"/>
    </location>
</feature>
<dbReference type="GO" id="GO:0005783">
    <property type="term" value="C:endoplasmic reticulum"/>
    <property type="evidence" value="ECO:0007669"/>
    <property type="project" value="UniProtKB-SubCell"/>
</dbReference>
<dbReference type="Pfam" id="PF03171">
    <property type="entry name" value="2OG-FeII_Oxy"/>
    <property type="match status" value="1"/>
</dbReference>
<keyword evidence="9" id="KW-0560">Oxidoreductase</keyword>
<dbReference type="Gene3D" id="2.60.120.620">
    <property type="entry name" value="q2cbj1_9rhob like domain"/>
    <property type="match status" value="1"/>
</dbReference>
<dbReference type="PANTHER" id="PTHR10730">
    <property type="entry name" value="PROCOLLAGEN-LYSINE,2-OXOGLUTARATE 5-DIOXYGENASE/GLYCOSYLTRANSFERASE 25 FAMILY MEMBER"/>
    <property type="match status" value="1"/>
</dbReference>
<comment type="catalytic activity">
    <reaction evidence="12">
        <text>L-lysyl-[collagen] + 2-oxoglutarate + O2 = (5R)-5-hydroxy-L-lysyl-[collagen] + succinate + CO2</text>
        <dbReference type="Rhea" id="RHEA:16569"/>
        <dbReference type="Rhea" id="RHEA-COMP:12751"/>
        <dbReference type="Rhea" id="RHEA-COMP:12752"/>
        <dbReference type="ChEBI" id="CHEBI:15379"/>
        <dbReference type="ChEBI" id="CHEBI:16526"/>
        <dbReference type="ChEBI" id="CHEBI:16810"/>
        <dbReference type="ChEBI" id="CHEBI:29969"/>
        <dbReference type="ChEBI" id="CHEBI:30031"/>
        <dbReference type="ChEBI" id="CHEBI:133442"/>
        <dbReference type="EC" id="1.14.11.4"/>
    </reaction>
</comment>
<evidence type="ECO:0000256" key="2">
    <source>
        <dbReference type="ARBA" id="ARBA00004240"/>
    </source>
</evidence>
<keyword evidence="7" id="KW-0847">Vitamin C</keyword>
<comment type="subcellular location">
    <subcellularLocation>
        <location evidence="2">Endoplasmic reticulum</location>
    </subcellularLocation>
</comment>
<evidence type="ECO:0000256" key="6">
    <source>
        <dbReference type="ARBA" id="ARBA00022824"/>
    </source>
</evidence>
<evidence type="ECO:0000256" key="4">
    <source>
        <dbReference type="ARBA" id="ARBA00022723"/>
    </source>
</evidence>
<evidence type="ECO:0000256" key="11">
    <source>
        <dbReference type="ARBA" id="ARBA00023180"/>
    </source>
</evidence>
<evidence type="ECO:0000256" key="12">
    <source>
        <dbReference type="ARBA" id="ARBA00047930"/>
    </source>
</evidence>
<evidence type="ECO:0000256" key="3">
    <source>
        <dbReference type="ARBA" id="ARBA00012264"/>
    </source>
</evidence>
<evidence type="ECO:0000256" key="13">
    <source>
        <dbReference type="SAM" id="SignalP"/>
    </source>
</evidence>
<keyword evidence="5 13" id="KW-0732">Signal</keyword>
<dbReference type="InterPro" id="IPR006620">
    <property type="entry name" value="Pro_4_hyd_alph"/>
</dbReference>
<keyword evidence="8" id="KW-0223">Dioxygenase</keyword>
<evidence type="ECO:0000313" key="15">
    <source>
        <dbReference type="EMBL" id="TRY60949.1"/>
    </source>
</evidence>
<dbReference type="SUPFAM" id="SSF53448">
    <property type="entry name" value="Nucleotide-diphospho-sugar transferases"/>
    <property type="match status" value="1"/>
</dbReference>
<feature type="domain" description="Fe2OG dioxygenase" evidence="14">
    <location>
        <begin position="703"/>
        <end position="796"/>
    </location>
</feature>
<dbReference type="GO" id="GO:0031418">
    <property type="term" value="F:L-ascorbic acid binding"/>
    <property type="evidence" value="ECO:0007669"/>
    <property type="project" value="UniProtKB-KW"/>
</dbReference>
<protein>
    <recommendedName>
        <fullName evidence="3">procollagen-lysine 5-dioxygenase</fullName>
        <ecNumber evidence="3">1.14.11.4</ecNumber>
    </recommendedName>
</protein>
<keyword evidence="16" id="KW-1185">Reference proteome</keyword>
<evidence type="ECO:0000256" key="5">
    <source>
        <dbReference type="ARBA" id="ARBA00022729"/>
    </source>
</evidence>
<dbReference type="Gene3D" id="3.90.550.10">
    <property type="entry name" value="Spore Coat Polysaccharide Biosynthesis Protein SpsA, Chain A"/>
    <property type="match status" value="1"/>
</dbReference>
<reference evidence="15 16" key="1">
    <citation type="journal article" date="2018" name="Nat. Ecol. Evol.">
        <title>Genomic signatures of mitonuclear coevolution across populations of Tigriopus californicus.</title>
        <authorList>
            <person name="Barreto F.S."/>
            <person name="Watson E.T."/>
            <person name="Lima T.G."/>
            <person name="Willett C.S."/>
            <person name="Edmands S."/>
            <person name="Li W."/>
            <person name="Burton R.S."/>
        </authorList>
    </citation>
    <scope>NUCLEOTIDE SEQUENCE [LARGE SCALE GENOMIC DNA]</scope>
    <source>
        <strain evidence="15 16">San Diego</strain>
    </source>
</reference>
<sequence>MGEGLKLLVGISLLISLSNGAEKPDQELLLLTVATNNTDGFQRYLRSTQIYDLNGKVLGMGEKWEGGDMNFPGGGFKVNLLKKELEEYKEKEDLIILFTDSYDVIIAGEADEIVEKFKSFDAKIVFGAEDFCWPKTELKNQYPAIEKGQRFLNSGGFIGFAKNLYEMVNHKVVENLDDDQLYYSEIFVDPELREKYGMKLDHHSKIFQNLNGAVGDVELQFKESIPFLHNNKYESTPLVIHGNGPSKKILNSLGNYLALAWNQGDQCTSCWEDNLEFKALLEVPQVVLGIFITRPTPFLEEFFTKIFAMDYPRNKIDLFIYNSAEYHIKHVEQFKQLLSTEKPEDQYHSIEVWTPEQNKKEWHAREHGIQKCLDVKCDYFFSVDGDAHLDNVNVLKLLIEQNRKVIAPLLVRPFKAWSNFWGALTPEGFYARSTDYMDIVQNSRRGLWNVPFISSCYLIQGALIENKYTRPTFINKLMDPDMAFCQSLREKDIFFYVSNRLDWGHLINSDDFETTHMHNELWEIANNQLDWETRQVFFYPFHIEKRFWGVEYLHPNYSQSLEEDAEVEQPCPDVFWFPIVTERFADELIEEMENYGDWSDGSNTDPRLKGGYESVPTRDIHMKQIGYDQEWLHFLDFYVRPLQESVFTGYLHSDQRIEGGYEAVPTRDIHMRQIGMDDQWLEFLRLYVKPLVESQFIGYNSDPPRSIMNFVVRYRPDEQPSLRPHHDASTYTINIALNNAGTDYSGGGCRFIRYDCSIPGTKKGWMLMHPGRLTHYHEGLETTNGTRYIMISFIDP</sequence>
<evidence type="ECO:0000256" key="10">
    <source>
        <dbReference type="ARBA" id="ARBA00023004"/>
    </source>
</evidence>
<comment type="caution">
    <text evidence="15">The sequence shown here is derived from an EMBL/GenBank/DDBJ whole genome shotgun (WGS) entry which is preliminary data.</text>
</comment>
<evidence type="ECO:0000256" key="7">
    <source>
        <dbReference type="ARBA" id="ARBA00022896"/>
    </source>
</evidence>
<dbReference type="EC" id="1.14.11.4" evidence="3"/>
<keyword evidence="11" id="KW-0325">Glycoprotein</keyword>
<keyword evidence="10" id="KW-0408">Iron</keyword>
<keyword evidence="6" id="KW-0256">Endoplasmic reticulum</keyword>
<dbReference type="InterPro" id="IPR029044">
    <property type="entry name" value="Nucleotide-diphossugar_trans"/>
</dbReference>
<dbReference type="InterPro" id="IPR050757">
    <property type="entry name" value="Collagen_mod_GT25"/>
</dbReference>